<dbReference type="Gene3D" id="3.30.1330.20">
    <property type="entry name" value="Tubulin/FtsZ, C-terminal domain"/>
    <property type="match status" value="1"/>
</dbReference>
<feature type="binding site" evidence="8">
    <location>
        <position position="188"/>
    </location>
    <ligand>
        <name>GTP</name>
        <dbReference type="ChEBI" id="CHEBI:37565"/>
    </ligand>
</feature>
<comment type="similarity">
    <text evidence="1 8">Belongs to the FtsZ family.</text>
</comment>
<evidence type="ECO:0000259" key="12">
    <source>
        <dbReference type="SMART" id="SM00865"/>
    </source>
</evidence>
<evidence type="ECO:0000256" key="10">
    <source>
        <dbReference type="SAM" id="MobiDB-lite"/>
    </source>
</evidence>
<dbReference type="InterPro" id="IPR024757">
    <property type="entry name" value="FtsZ_C"/>
</dbReference>
<comment type="caution">
    <text evidence="13">The sequence shown here is derived from an EMBL/GenBank/DDBJ whole genome shotgun (WGS) entry which is preliminary data.</text>
</comment>
<evidence type="ECO:0000256" key="5">
    <source>
        <dbReference type="ARBA" id="ARBA00023134"/>
    </source>
</evidence>
<evidence type="ECO:0000256" key="8">
    <source>
        <dbReference type="HAMAP-Rule" id="MF_00909"/>
    </source>
</evidence>
<feature type="domain" description="Tubulin/FtsZ 2-layer sandwich" evidence="12">
    <location>
        <begin position="208"/>
        <end position="325"/>
    </location>
</feature>
<dbReference type="Proteomes" id="UP000034669">
    <property type="component" value="Unassembled WGS sequence"/>
</dbReference>
<feature type="region of interest" description="Disordered" evidence="10">
    <location>
        <begin position="342"/>
        <end position="383"/>
    </location>
</feature>
<dbReference type="PANTHER" id="PTHR30314">
    <property type="entry name" value="CELL DIVISION PROTEIN FTSZ-RELATED"/>
    <property type="match status" value="1"/>
</dbReference>
<accession>A0A0G1FUU6</accession>
<dbReference type="Pfam" id="PF12327">
    <property type="entry name" value="FtsZ_C"/>
    <property type="match status" value="1"/>
</dbReference>
<dbReference type="AlphaFoldDB" id="A0A0G1FUU6"/>
<evidence type="ECO:0000256" key="2">
    <source>
        <dbReference type="ARBA" id="ARBA00022490"/>
    </source>
</evidence>
<dbReference type="InterPro" id="IPR008280">
    <property type="entry name" value="Tub_FtsZ_C"/>
</dbReference>
<keyword evidence="5 8" id="KW-0342">GTP-binding</keyword>
<dbReference type="GO" id="GO:0005737">
    <property type="term" value="C:cytoplasm"/>
    <property type="evidence" value="ECO:0007669"/>
    <property type="project" value="UniProtKB-SubCell"/>
</dbReference>
<evidence type="ECO:0000256" key="6">
    <source>
        <dbReference type="ARBA" id="ARBA00023210"/>
    </source>
</evidence>
<dbReference type="InterPro" id="IPR018316">
    <property type="entry name" value="Tubulin/FtsZ_2-layer-sand-dom"/>
</dbReference>
<evidence type="ECO:0000256" key="7">
    <source>
        <dbReference type="ARBA" id="ARBA00023306"/>
    </source>
</evidence>
<evidence type="ECO:0000256" key="4">
    <source>
        <dbReference type="ARBA" id="ARBA00022741"/>
    </source>
</evidence>
<dbReference type="GO" id="GO:0000917">
    <property type="term" value="P:division septum assembly"/>
    <property type="evidence" value="ECO:0007669"/>
    <property type="project" value="UniProtKB-KW"/>
</dbReference>
<keyword evidence="7 8" id="KW-0131">Cell cycle</keyword>
<dbReference type="NCBIfam" id="TIGR00065">
    <property type="entry name" value="ftsZ"/>
    <property type="match status" value="1"/>
</dbReference>
<evidence type="ECO:0000313" key="14">
    <source>
        <dbReference type="Proteomes" id="UP000034669"/>
    </source>
</evidence>
<dbReference type="GO" id="GO:0005525">
    <property type="term" value="F:GTP binding"/>
    <property type="evidence" value="ECO:0007669"/>
    <property type="project" value="UniProtKB-UniRule"/>
</dbReference>
<comment type="subcellular location">
    <subcellularLocation>
        <location evidence="8">Cytoplasm</location>
    </subcellularLocation>
    <text evidence="8">Assembles at midcell at the inner surface of the cytoplasmic membrane.</text>
</comment>
<evidence type="ECO:0000256" key="1">
    <source>
        <dbReference type="ARBA" id="ARBA00009690"/>
    </source>
</evidence>
<dbReference type="GO" id="GO:0043093">
    <property type="term" value="P:FtsZ-dependent cytokinesis"/>
    <property type="evidence" value="ECO:0007669"/>
    <property type="project" value="UniProtKB-UniRule"/>
</dbReference>
<feature type="binding site" evidence="8">
    <location>
        <begin position="21"/>
        <end position="25"/>
    </location>
    <ligand>
        <name>GTP</name>
        <dbReference type="ChEBI" id="CHEBI:37565"/>
    </ligand>
</feature>
<proteinExistence type="inferred from homology"/>
<dbReference type="PANTHER" id="PTHR30314:SF3">
    <property type="entry name" value="MITOCHONDRIAL DIVISION PROTEIN FSZA"/>
    <property type="match status" value="1"/>
</dbReference>
<dbReference type="SMART" id="SM00864">
    <property type="entry name" value="Tubulin"/>
    <property type="match status" value="1"/>
</dbReference>
<keyword evidence="3 8" id="KW-0132">Cell division</keyword>
<dbReference type="InterPro" id="IPR045061">
    <property type="entry name" value="FtsZ/CetZ"/>
</dbReference>
<keyword evidence="2 8" id="KW-0963">Cytoplasm</keyword>
<evidence type="ECO:0000313" key="13">
    <source>
        <dbReference type="EMBL" id="KKS90573.1"/>
    </source>
</evidence>
<dbReference type="SMART" id="SM00865">
    <property type="entry name" value="Tubulin_C"/>
    <property type="match status" value="1"/>
</dbReference>
<dbReference type="GO" id="GO:0051258">
    <property type="term" value="P:protein polymerization"/>
    <property type="evidence" value="ECO:0007669"/>
    <property type="project" value="UniProtKB-UniRule"/>
</dbReference>
<dbReference type="InterPro" id="IPR037103">
    <property type="entry name" value="Tubulin/FtsZ-like_C"/>
</dbReference>
<dbReference type="SUPFAM" id="SSF52490">
    <property type="entry name" value="Tubulin nucleotide-binding domain-like"/>
    <property type="match status" value="1"/>
</dbReference>
<feature type="binding site" evidence="8">
    <location>
        <position position="140"/>
    </location>
    <ligand>
        <name>GTP</name>
        <dbReference type="ChEBI" id="CHEBI:37565"/>
    </ligand>
</feature>
<dbReference type="PROSITE" id="PS01134">
    <property type="entry name" value="FTSZ_1"/>
    <property type="match status" value="1"/>
</dbReference>
<dbReference type="HAMAP" id="MF_00909">
    <property type="entry name" value="FtsZ"/>
    <property type="match status" value="1"/>
</dbReference>
<evidence type="ECO:0000256" key="3">
    <source>
        <dbReference type="ARBA" id="ARBA00022618"/>
    </source>
</evidence>
<feature type="domain" description="Tubulin/FtsZ GTPase" evidence="11">
    <location>
        <begin position="13"/>
        <end position="206"/>
    </location>
</feature>
<feature type="binding site" evidence="8">
    <location>
        <position position="144"/>
    </location>
    <ligand>
        <name>GTP</name>
        <dbReference type="ChEBI" id="CHEBI:37565"/>
    </ligand>
</feature>
<dbReference type="Gene3D" id="3.40.50.1440">
    <property type="entry name" value="Tubulin/FtsZ, GTPase domain"/>
    <property type="match status" value="1"/>
</dbReference>
<dbReference type="InterPro" id="IPR000158">
    <property type="entry name" value="Cell_div_FtsZ"/>
</dbReference>
<evidence type="ECO:0000256" key="9">
    <source>
        <dbReference type="NCBIfam" id="TIGR00065"/>
    </source>
</evidence>
<dbReference type="EMBL" id="LCFI01000002">
    <property type="protein sequence ID" value="KKS90573.1"/>
    <property type="molecule type" value="Genomic_DNA"/>
</dbReference>
<dbReference type="PATRIC" id="fig|1618557.3.peg.639"/>
<reference evidence="13 14" key="1">
    <citation type="journal article" date="2015" name="Nature">
        <title>rRNA introns, odd ribosomes, and small enigmatic genomes across a large radiation of phyla.</title>
        <authorList>
            <person name="Brown C.T."/>
            <person name="Hug L.A."/>
            <person name="Thomas B.C."/>
            <person name="Sharon I."/>
            <person name="Castelle C.J."/>
            <person name="Singh A."/>
            <person name="Wilkins M.J."/>
            <person name="Williams K.H."/>
            <person name="Banfield J.F."/>
        </authorList>
    </citation>
    <scope>NUCLEOTIDE SEQUENCE [LARGE SCALE GENOMIC DNA]</scope>
</reference>
<dbReference type="SUPFAM" id="SSF55307">
    <property type="entry name" value="Tubulin C-terminal domain-like"/>
    <property type="match status" value="1"/>
</dbReference>
<comment type="subunit">
    <text evidence="8">Homodimer. Polymerizes to form a dynamic ring structure in a strictly GTP-dependent manner. Interacts directly with several other division proteins.</text>
</comment>
<dbReference type="Pfam" id="PF00091">
    <property type="entry name" value="Tubulin"/>
    <property type="match status" value="1"/>
</dbReference>
<organism evidence="13 14">
    <name type="scientific">Candidatus Woesebacteria bacterium GW2011_GWA1_43_12</name>
    <dbReference type="NCBI Taxonomy" id="1618557"/>
    <lineage>
        <taxon>Bacteria</taxon>
        <taxon>Candidatus Woeseibacteriota</taxon>
    </lineage>
</organism>
<comment type="function">
    <text evidence="8">Essential cell division protein that forms a contractile ring structure (Z ring) at the future cell division site. The regulation of the ring assembly controls the timing and the location of cell division. One of the functions of the FtsZ ring is to recruit other cell division proteins to the septum to produce a new cell wall between the dividing cells. Binds GTP and shows GTPase activity.</text>
</comment>
<keyword evidence="4 8" id="KW-0547">Nucleotide-binding</keyword>
<dbReference type="GO" id="GO:0032153">
    <property type="term" value="C:cell division site"/>
    <property type="evidence" value="ECO:0007669"/>
    <property type="project" value="UniProtKB-UniRule"/>
</dbReference>
<keyword evidence="6 8" id="KW-0717">Septation</keyword>
<feature type="binding site" evidence="8">
    <location>
        <begin position="109"/>
        <end position="111"/>
    </location>
    <ligand>
        <name>GTP</name>
        <dbReference type="ChEBI" id="CHEBI:37565"/>
    </ligand>
</feature>
<dbReference type="FunFam" id="3.40.50.1440:FF:000023">
    <property type="entry name" value="Cell division protein FtsZ"/>
    <property type="match status" value="1"/>
</dbReference>
<name>A0A0G1FUU6_9BACT</name>
<evidence type="ECO:0000259" key="11">
    <source>
        <dbReference type="SMART" id="SM00864"/>
    </source>
</evidence>
<dbReference type="InterPro" id="IPR036525">
    <property type="entry name" value="Tubulin/FtsZ_GTPase_sf"/>
</dbReference>
<dbReference type="InterPro" id="IPR020805">
    <property type="entry name" value="Cell_div_FtsZ_CS"/>
</dbReference>
<sequence>MALVKPDVGRFARIKVLGVGGGGSNAINSMINEGLIRGVDFIAVNTDAQALLTNLAPTKVQIGDNLTRGLGAGGDPKIGEQAAEESHEKLKDLLVDSDMVFITYGAGGGTGTGAAPVLASIAKESGALTVAIVTKPFAFEGARRMVTAEEGIEKLKGHVDTLIVIPNQRLMDVVDRKMTLMEAFKLADSVLSQGVKGISDIITIPGLINVDFADVKAIMRSAGSALMGIGSGVGENRAQMAARAAISSPLLDISIEGAKGILLNITGGPDLTMTEVDEAASIVSQAADPDANVIFGATIDPKMVDQIGITVIAAGFDQSRAQLAKLASTARSVTNNTITPRPAVTGVVSEPITKEPDTGPQESEEYGGSDKEFDIPAFLRQGR</sequence>
<dbReference type="CDD" id="cd02201">
    <property type="entry name" value="FtsZ_type1"/>
    <property type="match status" value="1"/>
</dbReference>
<dbReference type="InterPro" id="IPR003008">
    <property type="entry name" value="Tubulin_FtsZ_GTPase"/>
</dbReference>
<dbReference type="GO" id="GO:0003924">
    <property type="term" value="F:GTPase activity"/>
    <property type="evidence" value="ECO:0007669"/>
    <property type="project" value="UniProtKB-UniRule"/>
</dbReference>
<protein>
    <recommendedName>
        <fullName evidence="8 9">Cell division protein FtsZ</fullName>
    </recommendedName>
</protein>
<gene>
    <name evidence="8" type="primary">ftsZ</name>
    <name evidence="13" type="ORF">UV66_C0002G0050</name>
</gene>
<dbReference type="PRINTS" id="PR00423">
    <property type="entry name" value="CELLDVISFTSZ"/>
</dbReference>